<dbReference type="AlphaFoldDB" id="A0A0S6VRU7"/>
<evidence type="ECO:0000313" key="2">
    <source>
        <dbReference type="Proteomes" id="UP000030700"/>
    </source>
</evidence>
<dbReference type="Pfam" id="PF12669">
    <property type="entry name" value="FeoB_associated"/>
    <property type="match status" value="1"/>
</dbReference>
<sequence length="51" mass="5662">MWSIILMALIAAFAAFSIYRHIKQEITGGCSGGCADCAARRNCQTLRKEKR</sequence>
<reference evidence="1 2" key="1">
    <citation type="journal article" date="2015" name="PeerJ">
        <title>First genomic representation of candidate bacterial phylum KSB3 points to enhanced environmental sensing as a trigger of wastewater bulking.</title>
        <authorList>
            <person name="Sekiguchi Y."/>
            <person name="Ohashi A."/>
            <person name="Parks D.H."/>
            <person name="Yamauchi T."/>
            <person name="Tyson G.W."/>
            <person name="Hugenholtz P."/>
        </authorList>
    </citation>
    <scope>NUCLEOTIDE SEQUENCE [LARGE SCALE GENOMIC DNA]</scope>
</reference>
<evidence type="ECO:0000313" key="1">
    <source>
        <dbReference type="EMBL" id="GAK49959.1"/>
    </source>
</evidence>
<accession>A0A0S6VRU7</accession>
<dbReference type="Proteomes" id="UP000030700">
    <property type="component" value="Unassembled WGS sequence"/>
</dbReference>
<dbReference type="HOGENOM" id="CLU_3095935_0_0_0"/>
<name>A0A0S6VRU7_9BACT</name>
<evidence type="ECO:0008006" key="3">
    <source>
        <dbReference type="Google" id="ProtNLM"/>
    </source>
</evidence>
<keyword evidence="2" id="KW-1185">Reference proteome</keyword>
<protein>
    <recommendedName>
        <fullName evidence="3">FeoB-associated Cys-rich membrane protein</fullName>
    </recommendedName>
</protein>
<gene>
    <name evidence="1" type="ORF">U14_01184</name>
</gene>
<dbReference type="EMBL" id="DF820455">
    <property type="protein sequence ID" value="GAK49959.1"/>
    <property type="molecule type" value="Genomic_DNA"/>
</dbReference>
<proteinExistence type="predicted"/>
<organism evidence="1 2">
    <name type="scientific">Candidatus Moduliflexus flocculans</name>
    <dbReference type="NCBI Taxonomy" id="1499966"/>
    <lineage>
        <taxon>Bacteria</taxon>
        <taxon>Candidatus Moduliflexota</taxon>
        <taxon>Candidatus Moduliflexia</taxon>
        <taxon>Candidatus Moduliflexales</taxon>
        <taxon>Candidatus Moduliflexaceae</taxon>
    </lineage>
</organism>